<feature type="domain" description="Rhodanese" evidence="2">
    <location>
        <begin position="22"/>
        <end position="111"/>
    </location>
</feature>
<sequence>MFPFLRRGPGRLTPRQARQRTSDSEAVLLDVRETPEWQAGHAPGALHLPLSRLTAGAPLPGEARDRPVIAICRSGNRSRQAARLLAERGVDATDVSGGMTAWARQGLPVIGTGGGSGVIA</sequence>
<dbReference type="AlphaFoldDB" id="A0A291QND3"/>
<dbReference type="CDD" id="cd00158">
    <property type="entry name" value="RHOD"/>
    <property type="match status" value="1"/>
</dbReference>
<proteinExistence type="predicted"/>
<evidence type="ECO:0000313" key="4">
    <source>
        <dbReference type="Proteomes" id="UP000221011"/>
    </source>
</evidence>
<dbReference type="InterPro" id="IPR050229">
    <property type="entry name" value="GlpE_sulfurtransferase"/>
</dbReference>
<dbReference type="PANTHER" id="PTHR43031">
    <property type="entry name" value="FAD-DEPENDENT OXIDOREDUCTASE"/>
    <property type="match status" value="1"/>
</dbReference>
<dbReference type="Pfam" id="PF00581">
    <property type="entry name" value="Rhodanese"/>
    <property type="match status" value="1"/>
</dbReference>
<organism evidence="3 4">
    <name type="scientific">Streptomyces formicae</name>
    <dbReference type="NCBI Taxonomy" id="1616117"/>
    <lineage>
        <taxon>Bacteria</taxon>
        <taxon>Bacillati</taxon>
        <taxon>Actinomycetota</taxon>
        <taxon>Actinomycetes</taxon>
        <taxon>Kitasatosporales</taxon>
        <taxon>Streptomycetaceae</taxon>
        <taxon>Streptomyces</taxon>
    </lineage>
</organism>
<dbReference type="Gene3D" id="3.40.250.10">
    <property type="entry name" value="Rhodanese-like domain"/>
    <property type="match status" value="1"/>
</dbReference>
<dbReference type="EMBL" id="CP022685">
    <property type="protein sequence ID" value="ATL33098.1"/>
    <property type="molecule type" value="Genomic_DNA"/>
</dbReference>
<dbReference type="GO" id="GO:0016740">
    <property type="term" value="F:transferase activity"/>
    <property type="evidence" value="ECO:0007669"/>
    <property type="project" value="UniProtKB-KW"/>
</dbReference>
<evidence type="ECO:0000259" key="2">
    <source>
        <dbReference type="PROSITE" id="PS50206"/>
    </source>
</evidence>
<feature type="region of interest" description="Disordered" evidence="1">
    <location>
        <begin position="1"/>
        <end position="25"/>
    </location>
</feature>
<dbReference type="SMART" id="SM00450">
    <property type="entry name" value="RHOD"/>
    <property type="match status" value="1"/>
</dbReference>
<keyword evidence="3" id="KW-0808">Transferase</keyword>
<dbReference type="InterPro" id="IPR001763">
    <property type="entry name" value="Rhodanese-like_dom"/>
</dbReference>
<accession>A0A291QND3</accession>
<dbReference type="RefSeq" id="WP_098246926.1">
    <property type="nucleotide sequence ID" value="NZ_CP022685.1"/>
</dbReference>
<dbReference type="SUPFAM" id="SSF52821">
    <property type="entry name" value="Rhodanese/Cell cycle control phosphatase"/>
    <property type="match status" value="1"/>
</dbReference>
<evidence type="ECO:0000313" key="3">
    <source>
        <dbReference type="EMBL" id="ATL33098.1"/>
    </source>
</evidence>
<evidence type="ECO:0000256" key="1">
    <source>
        <dbReference type="SAM" id="MobiDB-lite"/>
    </source>
</evidence>
<keyword evidence="4" id="KW-1185">Reference proteome</keyword>
<dbReference type="InterPro" id="IPR036873">
    <property type="entry name" value="Rhodanese-like_dom_sf"/>
</dbReference>
<gene>
    <name evidence="3" type="ORF">KY5_8080</name>
</gene>
<dbReference type="PANTHER" id="PTHR43031:SF1">
    <property type="entry name" value="PYRIDINE NUCLEOTIDE-DISULPHIDE OXIDOREDUCTASE"/>
    <property type="match status" value="1"/>
</dbReference>
<protein>
    <submittedName>
        <fullName evidence="3">Rhodanese-related sulfurtransferase</fullName>
    </submittedName>
</protein>
<dbReference type="PROSITE" id="PS50206">
    <property type="entry name" value="RHODANESE_3"/>
    <property type="match status" value="1"/>
</dbReference>
<reference evidence="3 4" key="1">
    <citation type="submission" date="2017-08" db="EMBL/GenBank/DDBJ databases">
        <title>Complete Genome Sequence of Streptomyces formicae KY5, the formicamycin producer.</title>
        <authorList>
            <person name="Holmes N.A."/>
            <person name="Devine R."/>
            <person name="Qin Z."/>
            <person name="Seipke R.F."/>
            <person name="Wilkinson B."/>
            <person name="Hutchings M.I."/>
        </authorList>
    </citation>
    <scope>NUCLEOTIDE SEQUENCE [LARGE SCALE GENOMIC DNA]</scope>
    <source>
        <strain evidence="3 4">KY5</strain>
    </source>
</reference>
<dbReference type="KEGG" id="sfk:KY5_8080"/>
<dbReference type="Proteomes" id="UP000221011">
    <property type="component" value="Chromosome"/>
</dbReference>
<name>A0A291QND3_9ACTN</name>